<sequence>MGIKVLLVDDHEVVRKGLIYFLNTIEHIEVVGEASNGKEALDFLQHQSVDVCVLDIQMPGMDGVETTKEIKSKYLDTHVLILTSFLNDEYVVAAIQNGASGYLLKDSNPEKLAKAIENVYNNEEMIDEKAAVHLFKHIKKDQSLSEEKKRLDELTKRELEVLQEIMKGQSNKEIAQALYVTEKTVKTHISNILSKLEVHDRTQAALFGVKHLNNK</sequence>
<evidence type="ECO:0000259" key="8">
    <source>
        <dbReference type="PROSITE" id="PS50110"/>
    </source>
</evidence>
<dbReference type="PROSITE" id="PS50110">
    <property type="entry name" value="RESPONSE_REGULATORY"/>
    <property type="match status" value="1"/>
</dbReference>
<keyword evidence="5" id="KW-0804">Transcription</keyword>
<evidence type="ECO:0000259" key="7">
    <source>
        <dbReference type="PROSITE" id="PS50043"/>
    </source>
</evidence>
<dbReference type="SMART" id="SM00448">
    <property type="entry name" value="REC"/>
    <property type="match status" value="1"/>
</dbReference>
<dbReference type="SUPFAM" id="SSF52172">
    <property type="entry name" value="CheY-like"/>
    <property type="match status" value="1"/>
</dbReference>
<dbReference type="InterPro" id="IPR016032">
    <property type="entry name" value="Sig_transdc_resp-reg_C-effctor"/>
</dbReference>
<gene>
    <name evidence="9" type="ORF">E3U55_07495</name>
</gene>
<evidence type="ECO:0000256" key="1">
    <source>
        <dbReference type="ARBA" id="ARBA00004496"/>
    </source>
</evidence>
<dbReference type="Pfam" id="PF00196">
    <property type="entry name" value="GerE"/>
    <property type="match status" value="1"/>
</dbReference>
<dbReference type="InterPro" id="IPR001789">
    <property type="entry name" value="Sig_transdc_resp-reg_receiver"/>
</dbReference>
<keyword evidence="10" id="KW-1185">Reference proteome</keyword>
<dbReference type="GO" id="GO:0000160">
    <property type="term" value="P:phosphorelay signal transduction system"/>
    <property type="evidence" value="ECO:0007669"/>
    <property type="project" value="InterPro"/>
</dbReference>
<keyword evidence="2 6" id="KW-0597">Phosphoprotein</keyword>
<organism evidence="9 10">
    <name type="scientific">Filobacillus milosensis</name>
    <dbReference type="NCBI Taxonomy" id="94137"/>
    <lineage>
        <taxon>Bacteria</taxon>
        <taxon>Bacillati</taxon>
        <taxon>Bacillota</taxon>
        <taxon>Bacilli</taxon>
        <taxon>Bacillales</taxon>
        <taxon>Bacillaceae</taxon>
        <taxon>Filobacillus</taxon>
    </lineage>
</organism>
<evidence type="ECO:0000256" key="4">
    <source>
        <dbReference type="ARBA" id="ARBA00023125"/>
    </source>
</evidence>
<dbReference type="PROSITE" id="PS00622">
    <property type="entry name" value="HTH_LUXR_1"/>
    <property type="match status" value="1"/>
</dbReference>
<dbReference type="EMBL" id="SOPW01000006">
    <property type="protein sequence ID" value="TFB22138.1"/>
    <property type="molecule type" value="Genomic_DNA"/>
</dbReference>
<dbReference type="PANTHER" id="PTHR43214:SF43">
    <property type="entry name" value="TWO-COMPONENT RESPONSE REGULATOR"/>
    <property type="match status" value="1"/>
</dbReference>
<dbReference type="InterPro" id="IPR011006">
    <property type="entry name" value="CheY-like_superfamily"/>
</dbReference>
<evidence type="ECO:0000256" key="6">
    <source>
        <dbReference type="PROSITE-ProRule" id="PRU00169"/>
    </source>
</evidence>
<keyword evidence="3" id="KW-0805">Transcription regulation</keyword>
<evidence type="ECO:0000313" key="10">
    <source>
        <dbReference type="Proteomes" id="UP000297975"/>
    </source>
</evidence>
<comment type="caution">
    <text evidence="9">The sequence shown here is derived from an EMBL/GenBank/DDBJ whole genome shotgun (WGS) entry which is preliminary data.</text>
</comment>
<accession>A0A4Y8IP97</accession>
<feature type="modified residue" description="4-aspartylphosphate" evidence="6">
    <location>
        <position position="55"/>
    </location>
</feature>
<dbReference type="PRINTS" id="PR00038">
    <property type="entry name" value="HTHLUXR"/>
</dbReference>
<dbReference type="Pfam" id="PF00072">
    <property type="entry name" value="Response_reg"/>
    <property type="match status" value="1"/>
</dbReference>
<dbReference type="GO" id="GO:0003677">
    <property type="term" value="F:DNA binding"/>
    <property type="evidence" value="ECO:0007669"/>
    <property type="project" value="UniProtKB-KW"/>
</dbReference>
<protein>
    <submittedName>
        <fullName evidence="9">Response regulator transcription factor</fullName>
    </submittedName>
</protein>
<dbReference type="SMART" id="SM00421">
    <property type="entry name" value="HTH_LUXR"/>
    <property type="match status" value="1"/>
</dbReference>
<keyword evidence="4" id="KW-0238">DNA-binding</keyword>
<dbReference type="RefSeq" id="WP_134339810.1">
    <property type="nucleotide sequence ID" value="NZ_SOPW01000006.1"/>
</dbReference>
<proteinExistence type="predicted"/>
<dbReference type="InterPro" id="IPR058245">
    <property type="entry name" value="NreC/VraR/RcsB-like_REC"/>
</dbReference>
<evidence type="ECO:0000256" key="5">
    <source>
        <dbReference type="ARBA" id="ARBA00023163"/>
    </source>
</evidence>
<dbReference type="GO" id="GO:0006355">
    <property type="term" value="P:regulation of DNA-templated transcription"/>
    <property type="evidence" value="ECO:0007669"/>
    <property type="project" value="InterPro"/>
</dbReference>
<dbReference type="InterPro" id="IPR039420">
    <property type="entry name" value="WalR-like"/>
</dbReference>
<dbReference type="AlphaFoldDB" id="A0A4Y8IP97"/>
<dbReference type="Gene3D" id="3.40.50.2300">
    <property type="match status" value="1"/>
</dbReference>
<dbReference type="CDD" id="cd17535">
    <property type="entry name" value="REC_NarL-like"/>
    <property type="match status" value="1"/>
</dbReference>
<name>A0A4Y8IP97_9BACI</name>
<dbReference type="PROSITE" id="PS50043">
    <property type="entry name" value="HTH_LUXR_2"/>
    <property type="match status" value="1"/>
</dbReference>
<comment type="subcellular location">
    <subcellularLocation>
        <location evidence="1">Cytoplasm</location>
    </subcellularLocation>
</comment>
<evidence type="ECO:0000256" key="2">
    <source>
        <dbReference type="ARBA" id="ARBA00022553"/>
    </source>
</evidence>
<dbReference type="InterPro" id="IPR000792">
    <property type="entry name" value="Tscrpt_reg_LuxR_C"/>
</dbReference>
<dbReference type="GO" id="GO:0005737">
    <property type="term" value="C:cytoplasm"/>
    <property type="evidence" value="ECO:0007669"/>
    <property type="project" value="UniProtKB-SubCell"/>
</dbReference>
<evidence type="ECO:0000313" key="9">
    <source>
        <dbReference type="EMBL" id="TFB22138.1"/>
    </source>
</evidence>
<feature type="domain" description="Response regulatory" evidence="8">
    <location>
        <begin position="4"/>
        <end position="120"/>
    </location>
</feature>
<reference evidence="9 10" key="1">
    <citation type="submission" date="2019-03" db="EMBL/GenBank/DDBJ databases">
        <authorList>
            <person name="He R.-H."/>
        </authorList>
    </citation>
    <scope>NUCLEOTIDE SEQUENCE [LARGE SCALE GENOMIC DNA]</scope>
    <source>
        <strain evidence="10">SH 714</strain>
    </source>
</reference>
<feature type="domain" description="HTH luxR-type" evidence="7">
    <location>
        <begin position="147"/>
        <end position="212"/>
    </location>
</feature>
<dbReference type="OrthoDB" id="9780153at2"/>
<dbReference type="CDD" id="cd06170">
    <property type="entry name" value="LuxR_C_like"/>
    <property type="match status" value="1"/>
</dbReference>
<dbReference type="Proteomes" id="UP000297975">
    <property type="component" value="Unassembled WGS sequence"/>
</dbReference>
<dbReference type="SUPFAM" id="SSF46894">
    <property type="entry name" value="C-terminal effector domain of the bipartite response regulators"/>
    <property type="match status" value="1"/>
</dbReference>
<dbReference type="PANTHER" id="PTHR43214">
    <property type="entry name" value="TWO-COMPONENT RESPONSE REGULATOR"/>
    <property type="match status" value="1"/>
</dbReference>
<evidence type="ECO:0000256" key="3">
    <source>
        <dbReference type="ARBA" id="ARBA00023015"/>
    </source>
</evidence>